<dbReference type="PROSITE" id="PS51419">
    <property type="entry name" value="RAB"/>
    <property type="match status" value="1"/>
</dbReference>
<dbReference type="AlphaFoldDB" id="A0A9P5YFY0"/>
<dbReference type="PRINTS" id="PR00449">
    <property type="entry name" value="RASTRNSFRMNG"/>
</dbReference>
<keyword evidence="2" id="KW-0488">Methylation</keyword>
<dbReference type="GO" id="GO:0007264">
    <property type="term" value="P:small GTPase-mediated signal transduction"/>
    <property type="evidence" value="ECO:0007669"/>
    <property type="project" value="InterPro"/>
</dbReference>
<evidence type="ECO:0000256" key="2">
    <source>
        <dbReference type="ARBA" id="ARBA00022481"/>
    </source>
</evidence>
<dbReference type="SMART" id="SM00174">
    <property type="entry name" value="RHO"/>
    <property type="match status" value="1"/>
</dbReference>
<dbReference type="NCBIfam" id="TIGR00231">
    <property type="entry name" value="small_GTP"/>
    <property type="match status" value="1"/>
</dbReference>
<dbReference type="Pfam" id="PF00071">
    <property type="entry name" value="Ras"/>
    <property type="match status" value="1"/>
</dbReference>
<dbReference type="Gene3D" id="3.40.50.300">
    <property type="entry name" value="P-loop containing nucleotide triphosphate hydrolases"/>
    <property type="match status" value="1"/>
</dbReference>
<protein>
    <submittedName>
        <fullName evidence="5">P-loop containing nucleoside triphosphate hydrolase protein</fullName>
    </submittedName>
</protein>
<reference evidence="5" key="1">
    <citation type="submission" date="2020-11" db="EMBL/GenBank/DDBJ databases">
        <authorList>
            <consortium name="DOE Joint Genome Institute"/>
            <person name="Ahrendt S."/>
            <person name="Riley R."/>
            <person name="Andreopoulos W."/>
            <person name="Labutti K."/>
            <person name="Pangilinan J."/>
            <person name="Ruiz-Duenas F.J."/>
            <person name="Barrasa J.M."/>
            <person name="Sanchez-Garcia M."/>
            <person name="Camarero S."/>
            <person name="Miyauchi S."/>
            <person name="Serrano A."/>
            <person name="Linde D."/>
            <person name="Babiker R."/>
            <person name="Drula E."/>
            <person name="Ayuso-Fernandez I."/>
            <person name="Pacheco R."/>
            <person name="Padilla G."/>
            <person name="Ferreira P."/>
            <person name="Barriuso J."/>
            <person name="Kellner H."/>
            <person name="Castanera R."/>
            <person name="Alfaro M."/>
            <person name="Ramirez L."/>
            <person name="Pisabarro A.G."/>
            <person name="Kuo A."/>
            <person name="Tritt A."/>
            <person name="Lipzen A."/>
            <person name="He G."/>
            <person name="Yan M."/>
            <person name="Ng V."/>
            <person name="Cullen D."/>
            <person name="Martin F."/>
            <person name="Rosso M.-N."/>
            <person name="Henrissat B."/>
            <person name="Hibbett D."/>
            <person name="Martinez A.T."/>
            <person name="Grigoriev I.V."/>
        </authorList>
    </citation>
    <scope>NUCLEOTIDE SEQUENCE</scope>
    <source>
        <strain evidence="5">CBS 247.69</strain>
    </source>
</reference>
<dbReference type="InterPro" id="IPR005225">
    <property type="entry name" value="Small_GTP-bd"/>
</dbReference>
<dbReference type="FunFam" id="3.40.50.300:FF:001179">
    <property type="entry name" value="Rho family GTPase"/>
    <property type="match status" value="1"/>
</dbReference>
<organism evidence="5 6">
    <name type="scientific">Collybia nuda</name>
    <dbReference type="NCBI Taxonomy" id="64659"/>
    <lineage>
        <taxon>Eukaryota</taxon>
        <taxon>Fungi</taxon>
        <taxon>Dikarya</taxon>
        <taxon>Basidiomycota</taxon>
        <taxon>Agaricomycotina</taxon>
        <taxon>Agaricomycetes</taxon>
        <taxon>Agaricomycetidae</taxon>
        <taxon>Agaricales</taxon>
        <taxon>Tricholomatineae</taxon>
        <taxon>Clitocybaceae</taxon>
        <taxon>Collybia</taxon>
    </lineage>
</organism>
<dbReference type="PANTHER" id="PTHR24072">
    <property type="entry name" value="RHO FAMILY GTPASE"/>
    <property type="match status" value="1"/>
</dbReference>
<dbReference type="InterPro" id="IPR001806">
    <property type="entry name" value="Small_GTPase"/>
</dbReference>
<dbReference type="InterPro" id="IPR003578">
    <property type="entry name" value="Small_GTPase_Rho"/>
</dbReference>
<dbReference type="InterPro" id="IPR027417">
    <property type="entry name" value="P-loop_NTPase"/>
</dbReference>
<evidence type="ECO:0000313" key="6">
    <source>
        <dbReference type="Proteomes" id="UP000807353"/>
    </source>
</evidence>
<dbReference type="SUPFAM" id="SSF52540">
    <property type="entry name" value="P-loop containing nucleoside triphosphate hydrolases"/>
    <property type="match status" value="1"/>
</dbReference>
<keyword evidence="5" id="KW-0378">Hydrolase</keyword>
<dbReference type="GO" id="GO:0003924">
    <property type="term" value="F:GTPase activity"/>
    <property type="evidence" value="ECO:0007669"/>
    <property type="project" value="InterPro"/>
</dbReference>
<dbReference type="Proteomes" id="UP000807353">
    <property type="component" value="Unassembled WGS sequence"/>
</dbReference>
<comment type="similarity">
    <text evidence="1">Belongs to the small GTPase superfamily. Rho family.</text>
</comment>
<comment type="caution">
    <text evidence="5">The sequence shown here is derived from an EMBL/GenBank/DDBJ whole genome shotgun (WGS) entry which is preliminary data.</text>
</comment>
<dbReference type="OrthoDB" id="8830751at2759"/>
<keyword evidence="6" id="KW-1185">Reference proteome</keyword>
<dbReference type="PROSITE" id="PS51420">
    <property type="entry name" value="RHO"/>
    <property type="match status" value="1"/>
</dbReference>
<evidence type="ECO:0000256" key="3">
    <source>
        <dbReference type="ARBA" id="ARBA00022741"/>
    </source>
</evidence>
<dbReference type="SMART" id="SM00173">
    <property type="entry name" value="RAS"/>
    <property type="match status" value="1"/>
</dbReference>
<sequence length="185" mass="20993">MVIGLLRRKKVKLVIVGDGLCGKSCLLHLFAKGVFIEYPLNGLMDQYSADVEVDGRTTELSMWDTPGQEDYDRLRPLVYPDSHVILICFKIDTPDSLDNVMEKWISEVTHFCLNLPVILVGLRKDLRRDPRVIEELRRTSQRPTTPEEGVAVALKIGAQQYLECSARTGEGVSELFQYADPRRSK</sequence>
<gene>
    <name evidence="5" type="ORF">BDZ94DRAFT_1332316</name>
</gene>
<evidence type="ECO:0000313" key="5">
    <source>
        <dbReference type="EMBL" id="KAF9466925.1"/>
    </source>
</evidence>
<keyword evidence="4" id="KW-0342">GTP-binding</keyword>
<evidence type="ECO:0000256" key="1">
    <source>
        <dbReference type="ARBA" id="ARBA00010142"/>
    </source>
</evidence>
<dbReference type="PROSITE" id="PS51421">
    <property type="entry name" value="RAS"/>
    <property type="match status" value="1"/>
</dbReference>
<dbReference type="SMART" id="SM00175">
    <property type="entry name" value="RAB"/>
    <property type="match status" value="1"/>
</dbReference>
<dbReference type="EMBL" id="MU150239">
    <property type="protein sequence ID" value="KAF9466925.1"/>
    <property type="molecule type" value="Genomic_DNA"/>
</dbReference>
<accession>A0A9P5YFY0</accession>
<keyword evidence="3" id="KW-0547">Nucleotide-binding</keyword>
<evidence type="ECO:0000256" key="4">
    <source>
        <dbReference type="ARBA" id="ARBA00023134"/>
    </source>
</evidence>
<name>A0A9P5YFY0_9AGAR</name>
<dbReference type="GO" id="GO:0005525">
    <property type="term" value="F:GTP binding"/>
    <property type="evidence" value="ECO:0007669"/>
    <property type="project" value="UniProtKB-KW"/>
</dbReference>
<proteinExistence type="inferred from homology"/>